<proteinExistence type="predicted"/>
<dbReference type="Proteomes" id="UP000738402">
    <property type="component" value="Unassembled WGS sequence"/>
</dbReference>
<evidence type="ECO:0000313" key="2">
    <source>
        <dbReference type="Proteomes" id="UP000738402"/>
    </source>
</evidence>
<dbReference type="PANTHER" id="PTHR31630">
    <property type="entry name" value="PHYTANOYL-COA DIOXYGENASE-RELATED-RELATED"/>
    <property type="match status" value="1"/>
</dbReference>
<evidence type="ECO:0000313" key="1">
    <source>
        <dbReference type="EMBL" id="KAG7724581.1"/>
    </source>
</evidence>
<dbReference type="AlphaFoldDB" id="A0AAN6D1Q6"/>
<comment type="caution">
    <text evidence="1">The sequence shown here is derived from an EMBL/GenBank/DDBJ whole genome shotgun (WGS) entry which is preliminary data.</text>
</comment>
<accession>A0AAN6D1Q6</accession>
<dbReference type="InterPro" id="IPR008775">
    <property type="entry name" value="Phytyl_CoA_dOase-like"/>
</dbReference>
<dbReference type="PANTHER" id="PTHR31630:SF6">
    <property type="entry name" value="PHYTANOYL-COA DIOXYGENASE-RELATED"/>
    <property type="match status" value="1"/>
</dbReference>
<protein>
    <recommendedName>
        <fullName evidence="3">Phytanoyl-CoA dioxygenase</fullName>
    </recommendedName>
</protein>
<organism evidence="1 2">
    <name type="scientific">Ogataea haglerorum</name>
    <dbReference type="NCBI Taxonomy" id="1937702"/>
    <lineage>
        <taxon>Eukaryota</taxon>
        <taxon>Fungi</taxon>
        <taxon>Dikarya</taxon>
        <taxon>Ascomycota</taxon>
        <taxon>Saccharomycotina</taxon>
        <taxon>Pichiomycetes</taxon>
        <taxon>Pichiales</taxon>
        <taxon>Pichiaceae</taxon>
        <taxon>Ogataea</taxon>
    </lineage>
</organism>
<gene>
    <name evidence="1" type="ORF">KL933_004775</name>
</gene>
<evidence type="ECO:0008006" key="3">
    <source>
        <dbReference type="Google" id="ProtNLM"/>
    </source>
</evidence>
<name>A0AAN6D1Q6_9ASCO</name>
<reference evidence="1" key="1">
    <citation type="journal article" date="2021" name="G3 (Bethesda)">
        <title>Genomic diversity, chromosomal rearrangements, and interspecies hybridization in the ogataea polymorpha species complex.</title>
        <authorList>
            <person name="Hanson S.J."/>
            <person name="Cinneide E.O."/>
            <person name="Salzberg L.I."/>
            <person name="Wolfe K.H."/>
            <person name="McGowan J."/>
            <person name="Fitzpatrick D.A."/>
            <person name="Matlin K."/>
        </authorList>
    </citation>
    <scope>NUCLEOTIDE SEQUENCE</scope>
    <source>
        <strain evidence="1">83-405-1</strain>
    </source>
</reference>
<sequence length="360" mass="41492">MSATTTVTAVPIAPPSTVTLEPAVFVSKREFNNDKIKTVIDRIAQKTYGDWRDDLFRDGYAVVKNAVPRERAQQYQQEAFKWLGRFSDKFDIRNPDTWTRGNLPPMSNTNIFKSHCVSHEKFMWDARLEPGVIKAFERLWQTDQLLVSFDALNVTLPHLKDKEAVAPWPHVDQTPYRKGMHCAQGIISLSDHGPEDGGLVVYKGTHELMEEFFTSVVPKKDWTERDFFMISDEQLQWFLDRGCEEIKIECEAGDLIIWDSRTIHWGKEPSPSSNTIRTVIYACYTPAHFATEKSLAEKKSLFESWSGTTHWPHDNLVRTGRKAYYADGRECENNRDEPFEKPALTDQLLRLAGVKPYENK</sequence>
<dbReference type="SUPFAM" id="SSF51197">
    <property type="entry name" value="Clavaminate synthase-like"/>
    <property type="match status" value="1"/>
</dbReference>
<dbReference type="EMBL" id="JAHLUH010000016">
    <property type="protein sequence ID" value="KAG7724581.1"/>
    <property type="molecule type" value="Genomic_DNA"/>
</dbReference>
<dbReference type="Pfam" id="PF05721">
    <property type="entry name" value="PhyH"/>
    <property type="match status" value="1"/>
</dbReference>
<dbReference type="Gene3D" id="2.60.120.620">
    <property type="entry name" value="q2cbj1_9rhob like domain"/>
    <property type="match status" value="1"/>
</dbReference>